<feature type="short sequence motif" description="'HIGH' region" evidence="8">
    <location>
        <begin position="35"/>
        <end position="45"/>
    </location>
</feature>
<dbReference type="HOGENOM" id="CLU_001882_2_3_6"/>
<feature type="short sequence motif" description="'KMSKS' region" evidence="8">
    <location>
        <begin position="268"/>
        <end position="272"/>
    </location>
</feature>
<dbReference type="InterPro" id="IPR000924">
    <property type="entry name" value="Glu/Gln-tRNA-synth"/>
</dbReference>
<dbReference type="GO" id="GO:0005524">
    <property type="term" value="F:ATP binding"/>
    <property type="evidence" value="ECO:0007669"/>
    <property type="project" value="UniProtKB-UniRule"/>
</dbReference>
<reference evidence="14 15" key="1">
    <citation type="journal article" date="2007" name="Nat. Biotechnol.">
        <title>Genome sequence and identification of candidate vaccine antigens from the animal pathogen Dichelobacter nodosus.</title>
        <authorList>
            <person name="Myers G.S."/>
            <person name="Parker D."/>
            <person name="Al-Hasani K."/>
            <person name="Kennan R.M."/>
            <person name="Seemann T."/>
            <person name="Ren Q."/>
            <person name="Badger J.H."/>
            <person name="Selengut J.D."/>
            <person name="Deboy R.T."/>
            <person name="Tettelin H."/>
            <person name="Boyce J.D."/>
            <person name="McCarl V.P."/>
            <person name="Han X."/>
            <person name="Nelson W.C."/>
            <person name="Madupu R."/>
            <person name="Mohamoud Y."/>
            <person name="Holley T."/>
            <person name="Fedorova N."/>
            <person name="Khouri H."/>
            <person name="Bottomley S.P."/>
            <person name="Whittington R.J."/>
            <person name="Adler B."/>
            <person name="Songer J.G."/>
            <person name="Rood J.I."/>
            <person name="Paulsen I.T."/>
        </authorList>
    </citation>
    <scope>NUCLEOTIDE SEQUENCE [LARGE SCALE GENOMIC DNA]</scope>
    <source>
        <strain evidence="14 15">VCS1703A</strain>
    </source>
</reference>
<dbReference type="InterPro" id="IPR049437">
    <property type="entry name" value="tRNA-synt_1c_C2"/>
</dbReference>
<dbReference type="PANTHER" id="PTHR43097:SF5">
    <property type="entry name" value="GLUTAMATE--TRNA LIGASE"/>
    <property type="match status" value="1"/>
</dbReference>
<proteinExistence type="inferred from homology"/>
<evidence type="ECO:0000256" key="5">
    <source>
        <dbReference type="ARBA" id="ARBA00022840"/>
    </source>
</evidence>
<dbReference type="Gene3D" id="2.40.240.10">
    <property type="entry name" value="Ribosomal Protein L25, Chain P"/>
    <property type="match status" value="2"/>
</dbReference>
<dbReference type="PANTHER" id="PTHR43097">
    <property type="entry name" value="GLUTAMINE-TRNA LIGASE"/>
    <property type="match status" value="1"/>
</dbReference>
<dbReference type="OrthoDB" id="9801560at2"/>
<dbReference type="InterPro" id="IPR004514">
    <property type="entry name" value="Gln-tRNA-synth"/>
</dbReference>
<dbReference type="FunFam" id="1.10.1160.10:FF:000001">
    <property type="entry name" value="Glutamine--tRNA ligase"/>
    <property type="match status" value="1"/>
</dbReference>
<dbReference type="GO" id="GO:0006425">
    <property type="term" value="P:glutaminyl-tRNA aminoacylation"/>
    <property type="evidence" value="ECO:0007669"/>
    <property type="project" value="UniProtKB-UniRule"/>
</dbReference>
<gene>
    <name evidence="8 14" type="primary">glnS</name>
    <name evidence="14" type="ordered locus">DNO_1108</name>
</gene>
<dbReference type="AlphaFoldDB" id="A5EXN7"/>
<evidence type="ECO:0000256" key="7">
    <source>
        <dbReference type="ARBA" id="ARBA00023146"/>
    </source>
</evidence>
<evidence type="ECO:0000256" key="4">
    <source>
        <dbReference type="ARBA" id="ARBA00022741"/>
    </source>
</evidence>
<dbReference type="Gene3D" id="3.90.800.10">
    <property type="entry name" value="Glutamyl-tRNA Synthetase, Domain 3"/>
    <property type="match status" value="1"/>
</dbReference>
<keyword evidence="6 8" id="KW-0648">Protein biosynthesis</keyword>
<comment type="similarity">
    <text evidence="1 8 9">Belongs to the class-I aminoacyl-tRNA synthetase family.</text>
</comment>
<dbReference type="InterPro" id="IPR011035">
    <property type="entry name" value="Ribosomal_bL25/Gln-tRNA_synth"/>
</dbReference>
<dbReference type="Pfam" id="PF20974">
    <property type="entry name" value="tRNA-synt_1c_C2"/>
    <property type="match status" value="1"/>
</dbReference>
<feature type="domain" description="tRNA synthetases class I (E and Q) anti-codon binding" evidence="13">
    <location>
        <begin position="456"/>
        <end position="528"/>
    </location>
</feature>
<name>A5EXN7_DICNV</name>
<dbReference type="InterPro" id="IPR050132">
    <property type="entry name" value="Gln/Glu-tRNA_Ligase"/>
</dbReference>
<dbReference type="InterPro" id="IPR022861">
    <property type="entry name" value="Gln_tRNA_ligase_bac"/>
</dbReference>
<dbReference type="STRING" id="246195.DNO_1108"/>
<dbReference type="GO" id="GO:0005829">
    <property type="term" value="C:cytosol"/>
    <property type="evidence" value="ECO:0007669"/>
    <property type="project" value="TreeGrafter"/>
</dbReference>
<dbReference type="PRINTS" id="PR00987">
    <property type="entry name" value="TRNASYNTHGLU"/>
</dbReference>
<dbReference type="Proteomes" id="UP000000248">
    <property type="component" value="Chromosome"/>
</dbReference>
<dbReference type="RefSeq" id="WP_012031412.1">
    <property type="nucleotide sequence ID" value="NC_009446.1"/>
</dbReference>
<feature type="binding site" evidence="8">
    <location>
        <position position="212"/>
    </location>
    <ligand>
        <name>L-glutamine</name>
        <dbReference type="ChEBI" id="CHEBI:58359"/>
    </ligand>
</feature>
<dbReference type="FunFam" id="3.90.800.10:FF:000001">
    <property type="entry name" value="Glutamine--tRNA ligase"/>
    <property type="match status" value="1"/>
</dbReference>
<keyword evidence="5 8" id="KW-0067">ATP-binding</keyword>
<dbReference type="NCBIfam" id="NF011291">
    <property type="entry name" value="PRK14703.1"/>
    <property type="match status" value="1"/>
</dbReference>
<dbReference type="eggNOG" id="COG0008">
    <property type="taxonomic scope" value="Bacteria"/>
</dbReference>
<accession>A5EXN7</accession>
<dbReference type="GO" id="GO:0006424">
    <property type="term" value="P:glutamyl-tRNA aminoacylation"/>
    <property type="evidence" value="ECO:0007669"/>
    <property type="project" value="UniProtKB-UniRule"/>
</dbReference>
<dbReference type="FunFam" id="2.40.240.10:FF:000007">
    <property type="entry name" value="Glutamine--tRNA ligase"/>
    <property type="match status" value="1"/>
</dbReference>
<dbReference type="SUPFAM" id="SSF50715">
    <property type="entry name" value="Ribosomal protein L25-like"/>
    <property type="match status" value="1"/>
</dbReference>
<dbReference type="GO" id="GO:0004819">
    <property type="term" value="F:glutamine-tRNA ligase activity"/>
    <property type="evidence" value="ECO:0007669"/>
    <property type="project" value="UniProtKB-UniRule"/>
</dbReference>
<evidence type="ECO:0000256" key="9">
    <source>
        <dbReference type="RuleBase" id="RU363037"/>
    </source>
</evidence>
<feature type="domain" description="Glutamyl/glutaminyl-tRNA synthetase class Ib anti-codon binding" evidence="12">
    <location>
        <begin position="340"/>
        <end position="440"/>
    </location>
</feature>
<keyword evidence="4 8" id="KW-0547">Nucleotide-binding</keyword>
<evidence type="ECO:0000259" key="11">
    <source>
        <dbReference type="Pfam" id="PF00749"/>
    </source>
</evidence>
<feature type="binding site" evidence="8">
    <location>
        <begin position="261"/>
        <end position="262"/>
    </location>
    <ligand>
        <name>ATP</name>
        <dbReference type="ChEBI" id="CHEBI:30616"/>
    </ligand>
</feature>
<dbReference type="InterPro" id="IPR020056">
    <property type="entry name" value="Rbsml_bL25/Gln-tRNA_synth_N"/>
</dbReference>
<feature type="region of interest" description="Disordered" evidence="10">
    <location>
        <begin position="134"/>
        <end position="153"/>
    </location>
</feature>
<feature type="binding site" evidence="8">
    <location>
        <begin position="36"/>
        <end position="38"/>
    </location>
    <ligand>
        <name>ATP</name>
        <dbReference type="ChEBI" id="CHEBI:30616"/>
    </ligand>
</feature>
<dbReference type="EC" id="6.1.1.18" evidence="8"/>
<dbReference type="SUPFAM" id="SSF52374">
    <property type="entry name" value="Nucleotidylyl transferase"/>
    <property type="match status" value="1"/>
</dbReference>
<feature type="binding site" evidence="8">
    <location>
        <position position="231"/>
    </location>
    <ligand>
        <name>ATP</name>
        <dbReference type="ChEBI" id="CHEBI:30616"/>
    </ligand>
</feature>
<evidence type="ECO:0000256" key="2">
    <source>
        <dbReference type="ARBA" id="ARBA00022490"/>
    </source>
</evidence>
<sequence length="549" mass="62893">MTEPITPAANFIRNIIVSDVENGKNDARVHTRFPPEPNGYLHLGHVKSICLNFGMAKEFNGLCNLRFDDTNPEKENEEYMSSIKEDVTWLGFKWHVLRHASDYFPQLLAYAYQLIEQGDAYVDSQTADEIRDTRGTLTEAGKNSPYRDRSPEENKRLFDEMVAGKHPDGSLVLRAKIDMASPNINMRDPVIYRIRHTDHFHAGDEWKVYPMYDYTHCLSDMIEGITHSLCTLEFEDHRPLYDWVLDKLQTPCHPQQIEFSRLNLEYTVLSKRRLIQLVQEKHVNGWDDPRMPTIAGLRRRGIPASGLRDFCERIGISKADGTIEMSYFESVIRDRLNQEALRRMVVLDPIKLTITSLSDDFRAVYDLPNHPQNPEMGTRKVPFSNTLYIERDDFSENPPKGWKRLAPNAAVRLRGSYVVICDEVIKDENGNVIELKCHHDPETLGKNPQGYKANGVIHWVSAADALTTEIRQYGLLFQEKNPMAAEHFLDTINPDSLKILHNAQAEPAIKAAAGTVYQLERQGYYAIDPDSCADHLVLNLTVTLRDGWK</sequence>
<keyword evidence="15" id="KW-1185">Reference proteome</keyword>
<comment type="subcellular location">
    <subcellularLocation>
        <location evidence="8">Cytoplasm</location>
    </subcellularLocation>
</comment>
<comment type="subunit">
    <text evidence="8">Monomer.</text>
</comment>
<evidence type="ECO:0000259" key="13">
    <source>
        <dbReference type="Pfam" id="PF20974"/>
    </source>
</evidence>
<feature type="binding site" evidence="8">
    <location>
        <begin position="269"/>
        <end position="271"/>
    </location>
    <ligand>
        <name>ATP</name>
        <dbReference type="ChEBI" id="CHEBI:30616"/>
    </ligand>
</feature>
<organism evidence="14 15">
    <name type="scientific">Dichelobacter nodosus (strain VCS1703A)</name>
    <dbReference type="NCBI Taxonomy" id="246195"/>
    <lineage>
        <taxon>Bacteria</taxon>
        <taxon>Pseudomonadati</taxon>
        <taxon>Pseudomonadota</taxon>
        <taxon>Gammaproteobacteria</taxon>
        <taxon>Cardiobacteriales</taxon>
        <taxon>Cardiobacteriaceae</taxon>
        <taxon>Dichelobacter</taxon>
    </lineage>
</organism>
<evidence type="ECO:0000259" key="12">
    <source>
        <dbReference type="Pfam" id="PF03950"/>
    </source>
</evidence>
<dbReference type="Gene3D" id="1.10.1160.10">
    <property type="entry name" value="Glutamyl-trna Synthetase, Domain 2"/>
    <property type="match status" value="1"/>
</dbReference>
<dbReference type="Pfam" id="PF03950">
    <property type="entry name" value="tRNA-synt_1c_C"/>
    <property type="match status" value="1"/>
</dbReference>
<feature type="binding site" evidence="8">
    <location>
        <position position="68"/>
    </location>
    <ligand>
        <name>L-glutamine</name>
        <dbReference type="ChEBI" id="CHEBI:58359"/>
    </ligand>
</feature>
<dbReference type="InterPro" id="IPR020061">
    <property type="entry name" value="Glu_tRNA_lig_a-bdl"/>
</dbReference>
<comment type="catalytic activity">
    <reaction evidence="8">
        <text>tRNA(Gln) + L-glutamine + ATP = L-glutaminyl-tRNA(Gln) + AMP + diphosphate</text>
        <dbReference type="Rhea" id="RHEA:20121"/>
        <dbReference type="Rhea" id="RHEA-COMP:9662"/>
        <dbReference type="Rhea" id="RHEA-COMP:9681"/>
        <dbReference type="ChEBI" id="CHEBI:30616"/>
        <dbReference type="ChEBI" id="CHEBI:33019"/>
        <dbReference type="ChEBI" id="CHEBI:58359"/>
        <dbReference type="ChEBI" id="CHEBI:78442"/>
        <dbReference type="ChEBI" id="CHEBI:78521"/>
        <dbReference type="ChEBI" id="CHEBI:456215"/>
        <dbReference type="EC" id="6.1.1.18"/>
    </reaction>
</comment>
<dbReference type="InterPro" id="IPR020058">
    <property type="entry name" value="Glu/Gln-tRNA-synth_Ib_cat-dom"/>
</dbReference>
<dbReference type="NCBIfam" id="TIGR00440">
    <property type="entry name" value="glnS"/>
    <property type="match status" value="1"/>
</dbReference>
<dbReference type="InterPro" id="IPR014729">
    <property type="entry name" value="Rossmann-like_a/b/a_fold"/>
</dbReference>
<dbReference type="Gene3D" id="3.40.50.620">
    <property type="entry name" value="HUPs"/>
    <property type="match status" value="1"/>
</dbReference>
<evidence type="ECO:0000256" key="10">
    <source>
        <dbReference type="SAM" id="MobiDB-lite"/>
    </source>
</evidence>
<dbReference type="Pfam" id="PF00749">
    <property type="entry name" value="tRNA-synt_1c"/>
    <property type="match status" value="1"/>
</dbReference>
<dbReference type="HAMAP" id="MF_00126">
    <property type="entry name" value="Gln_tRNA_synth"/>
    <property type="match status" value="1"/>
</dbReference>
<evidence type="ECO:0000256" key="8">
    <source>
        <dbReference type="HAMAP-Rule" id="MF_00126"/>
    </source>
</evidence>
<dbReference type="EMBL" id="CP000513">
    <property type="protein sequence ID" value="ABQ13583.1"/>
    <property type="molecule type" value="Genomic_DNA"/>
</dbReference>
<evidence type="ECO:0000313" key="15">
    <source>
        <dbReference type="Proteomes" id="UP000000248"/>
    </source>
</evidence>
<dbReference type="InterPro" id="IPR020059">
    <property type="entry name" value="Glu/Gln-tRNA-synth_Ib_codon-bd"/>
</dbReference>
<keyword evidence="7 8" id="KW-0030">Aminoacyl-tRNA synthetase</keyword>
<keyword evidence="3 8" id="KW-0436">Ligase</keyword>
<evidence type="ECO:0000256" key="6">
    <source>
        <dbReference type="ARBA" id="ARBA00022917"/>
    </source>
</evidence>
<feature type="domain" description="Glutamyl/glutaminyl-tRNA synthetase class Ib catalytic" evidence="11">
    <location>
        <begin position="29"/>
        <end position="337"/>
    </location>
</feature>
<keyword evidence="2 8" id="KW-0963">Cytoplasm</keyword>
<evidence type="ECO:0000256" key="1">
    <source>
        <dbReference type="ARBA" id="ARBA00005594"/>
    </source>
</evidence>
<protein>
    <recommendedName>
        <fullName evidence="8">Glutamine--tRNA ligase</fullName>
        <ecNumber evidence="8">6.1.1.18</ecNumber>
    </recommendedName>
    <alternativeName>
        <fullName evidence="8">Glutaminyl-tRNA synthetase</fullName>
        <shortName evidence="8">GlnRS</shortName>
    </alternativeName>
</protein>
<evidence type="ECO:0000313" key="14">
    <source>
        <dbReference type="EMBL" id="ABQ13583.1"/>
    </source>
</evidence>
<comment type="caution">
    <text evidence="8">Lacks conserved residue(s) required for the propagation of feature annotation.</text>
</comment>
<evidence type="ECO:0000256" key="3">
    <source>
        <dbReference type="ARBA" id="ARBA00022598"/>
    </source>
</evidence>
<dbReference type="KEGG" id="dno:DNO_1108"/>
<dbReference type="FunFam" id="3.40.50.620:FF:000037">
    <property type="entry name" value="Glutamine--tRNA ligase cytoplasmic"/>
    <property type="match status" value="1"/>
</dbReference>